<evidence type="ECO:0000313" key="1">
    <source>
        <dbReference type="EMBL" id="WXB98954.1"/>
    </source>
</evidence>
<dbReference type="EMBL" id="CP147407">
    <property type="protein sequence ID" value="WXB98954.1"/>
    <property type="molecule type" value="Genomic_DNA"/>
</dbReference>
<organism evidence="1 2">
    <name type="scientific">Metabacillus sediminis</name>
    <dbReference type="NCBI Taxonomy" id="3117746"/>
    <lineage>
        <taxon>Bacteria</taxon>
        <taxon>Bacillati</taxon>
        <taxon>Bacillota</taxon>
        <taxon>Bacilli</taxon>
        <taxon>Bacillales</taxon>
        <taxon>Bacillaceae</taxon>
        <taxon>Metabacillus</taxon>
    </lineage>
</organism>
<protein>
    <recommendedName>
        <fullName evidence="3">Group-specific protein</fullName>
    </recommendedName>
</protein>
<evidence type="ECO:0000313" key="2">
    <source>
        <dbReference type="Proteomes" id="UP001377337"/>
    </source>
</evidence>
<dbReference type="Proteomes" id="UP001377337">
    <property type="component" value="Chromosome"/>
</dbReference>
<dbReference type="RefSeq" id="WP_338782148.1">
    <property type="nucleotide sequence ID" value="NZ_CP147407.1"/>
</dbReference>
<accession>A0ABZ2NNE2</accession>
<sequence length="159" mass="18865">MLLEPVYGQNIIVGFIFNQHFNWYVTYRELWFLDYQKFNAADKDTGFSYGDFNNERNNIPVLDKTNALFFLNRIKELDSAALTQLLIDYKDSEDLLDFSPALLVNFDCREFYSLFPEPASFEDYVPDGWSSQYFDFTGEILPEFKYWIDQSGVYLLVKR</sequence>
<gene>
    <name evidence="1" type="ORF">WCV65_04165</name>
</gene>
<evidence type="ECO:0008006" key="3">
    <source>
        <dbReference type="Google" id="ProtNLM"/>
    </source>
</evidence>
<proteinExistence type="predicted"/>
<keyword evidence="2" id="KW-1185">Reference proteome</keyword>
<name>A0ABZ2NNE2_9BACI</name>
<reference evidence="1 2" key="1">
    <citation type="submission" date="2024-02" db="EMBL/GenBank/DDBJ databases">
        <title>Seven novel Bacillus-like species.</title>
        <authorList>
            <person name="Liu G."/>
        </authorList>
    </citation>
    <scope>NUCLEOTIDE SEQUENCE [LARGE SCALE GENOMIC DNA]</scope>
    <source>
        <strain evidence="1 2">FJAT-52054</strain>
    </source>
</reference>